<reference evidence="3 4" key="1">
    <citation type="submission" date="2014-02" db="EMBL/GenBank/DDBJ databases">
        <title>The small core and large imbalanced accessory genome model reveals a collaborative survival strategy of Sorangium cellulosum strains in nature.</title>
        <authorList>
            <person name="Han K."/>
            <person name="Peng R."/>
            <person name="Blom J."/>
            <person name="Li Y.-Z."/>
        </authorList>
    </citation>
    <scope>NUCLEOTIDE SEQUENCE [LARGE SCALE GENOMIC DNA]</scope>
    <source>
        <strain evidence="3 4">So0007-03</strain>
    </source>
</reference>
<feature type="compositionally biased region" description="Basic and acidic residues" evidence="2">
    <location>
        <begin position="251"/>
        <end position="280"/>
    </location>
</feature>
<evidence type="ECO:0000313" key="4">
    <source>
        <dbReference type="Proteomes" id="UP000075502"/>
    </source>
</evidence>
<protein>
    <submittedName>
        <fullName evidence="3">Uncharacterized protein</fullName>
    </submittedName>
</protein>
<evidence type="ECO:0000256" key="2">
    <source>
        <dbReference type="SAM" id="MobiDB-lite"/>
    </source>
</evidence>
<dbReference type="EMBL" id="JEME01003203">
    <property type="protein sequence ID" value="KYG01961.1"/>
    <property type="molecule type" value="Genomic_DNA"/>
</dbReference>
<accession>A0A150TBE2</accession>
<feature type="region of interest" description="Disordered" evidence="2">
    <location>
        <begin position="775"/>
        <end position="854"/>
    </location>
</feature>
<feature type="compositionally biased region" description="Basic and acidic residues" evidence="2">
    <location>
        <begin position="804"/>
        <end position="819"/>
    </location>
</feature>
<feature type="compositionally biased region" description="Polar residues" evidence="2">
    <location>
        <begin position="596"/>
        <end position="607"/>
    </location>
</feature>
<organism evidence="3 4">
    <name type="scientific">Sorangium cellulosum</name>
    <name type="common">Polyangium cellulosum</name>
    <dbReference type="NCBI Taxonomy" id="56"/>
    <lineage>
        <taxon>Bacteria</taxon>
        <taxon>Pseudomonadati</taxon>
        <taxon>Myxococcota</taxon>
        <taxon>Polyangia</taxon>
        <taxon>Polyangiales</taxon>
        <taxon>Polyangiaceae</taxon>
        <taxon>Sorangium</taxon>
    </lineage>
</organism>
<keyword evidence="1" id="KW-0175">Coiled coil</keyword>
<proteinExistence type="predicted"/>
<feature type="region of interest" description="Disordered" evidence="2">
    <location>
        <begin position="246"/>
        <end position="280"/>
    </location>
</feature>
<gene>
    <name evidence="3" type="ORF">BE21_55520</name>
</gene>
<feature type="region of interest" description="Disordered" evidence="2">
    <location>
        <begin position="588"/>
        <end position="615"/>
    </location>
</feature>
<feature type="compositionally biased region" description="Polar residues" evidence="2">
    <location>
        <begin position="836"/>
        <end position="848"/>
    </location>
</feature>
<dbReference type="Proteomes" id="UP000075502">
    <property type="component" value="Unassembled WGS sequence"/>
</dbReference>
<feature type="coiled-coil region" evidence="1">
    <location>
        <begin position="435"/>
        <end position="474"/>
    </location>
</feature>
<evidence type="ECO:0000256" key="1">
    <source>
        <dbReference type="SAM" id="Coils"/>
    </source>
</evidence>
<name>A0A150TBE2_SORCE</name>
<feature type="region of interest" description="Disordered" evidence="2">
    <location>
        <begin position="644"/>
        <end position="672"/>
    </location>
</feature>
<dbReference type="AlphaFoldDB" id="A0A150TBE2"/>
<evidence type="ECO:0000313" key="3">
    <source>
        <dbReference type="EMBL" id="KYG01961.1"/>
    </source>
</evidence>
<comment type="caution">
    <text evidence="3">The sequence shown here is derived from an EMBL/GenBank/DDBJ whole genome shotgun (WGS) entry which is preliminary data.</text>
</comment>
<sequence>MAPVGRLLNNIQKHLMAGLLGWLTGTLAEAGVEVPASLDAEGLFVLLMQVLGLTYQSLRARVARRLGEPAVAAMEQAVGLLRTIKERGVGALWEEVKGQVGDLKEKVLGPIKDFLIQEVIQAGVLWVMSLFTPASAFIKACKAIYDIAVFFIERAKQIMALVDAVLDSLEAVADGAVDVMAQKIEDALAKAVPVVIGLLASLLGLGGVAGKVRNLLMKLRAPIEKAIDWVLGKIVEAGKKLYGAAKGRVTKRGEPKEQEKKRREEPKREDAKDDNAQRAQLKRIEEKVPFKGGGESHTLFIEVKGKKATVMVATTPTELDTWLNNMKKEHSKDDEIKQLVEEALHLSKSADDNADDALYTAHARSNTSGPNEDSDINDLVKDKKNLAKTLHDLLEKAATKHDYITWNHFLRNFKSTRDKLQITRDKEIYDWEYWVDRINEDIESAEEEESINQNKDKQKKIDNTKKELTKHIGEGKIRTNRFNTTIKDTPEKRTDKDPNNKRQIAEGIAEDVTQKLKIIADNFEREFGILTSGEGFSAKGRAHEMKGVRIDKRTDTTTPGGANKSNIDITKLQGDEATVRHFIDSFTLGPKDSKQSEQIGHQHSISGKQPLKAKETAGPATIMGKDKNYHNDKTKDDLLSEVEKGMDAPKGSSGSWTSAPRYKDRGQGQQTAMNKTNATGYAWLAGLNWEESRWEWLHIRAASLGGPTDSTNLVVGTRDANTHMIPFESNLRRLTGIVDENKDRYKGLAFKFEFSGAATPARHKVTKINISWRMEAKPSNYPPPTTEGEAAFDPTHTESSLSKVEVDWIEDRLKEERRRIQPNKPNKRPREDPANTVESSMSTLTISNKRTKRR</sequence>